<dbReference type="PANTHER" id="PTHR23336">
    <property type="entry name" value="ZINC FINGER CW-TYPE COILED-COIL DOMAIN PROTEIN 3"/>
    <property type="match status" value="1"/>
</dbReference>
<dbReference type="Pfam" id="PF07496">
    <property type="entry name" value="zf-CW"/>
    <property type="match status" value="1"/>
</dbReference>
<name>A0A2C9LIR1_BIOGL</name>
<dbReference type="Gene3D" id="3.30.565.10">
    <property type="entry name" value="Histidine kinase-like ATPase, C-terminal domain"/>
    <property type="match status" value="1"/>
</dbReference>
<keyword evidence="6" id="KW-0539">Nucleus</keyword>
<feature type="compositionally biased region" description="Polar residues" evidence="7">
    <location>
        <begin position="486"/>
        <end position="512"/>
    </location>
</feature>
<organism evidence="9 10">
    <name type="scientific">Biomphalaria glabrata</name>
    <name type="common">Bloodfluke planorb</name>
    <name type="synonym">Freshwater snail</name>
    <dbReference type="NCBI Taxonomy" id="6526"/>
    <lineage>
        <taxon>Eukaryota</taxon>
        <taxon>Metazoa</taxon>
        <taxon>Spiralia</taxon>
        <taxon>Lophotrochozoa</taxon>
        <taxon>Mollusca</taxon>
        <taxon>Gastropoda</taxon>
        <taxon>Heterobranchia</taxon>
        <taxon>Euthyneura</taxon>
        <taxon>Panpulmonata</taxon>
        <taxon>Hygrophila</taxon>
        <taxon>Lymnaeoidea</taxon>
        <taxon>Planorbidae</taxon>
        <taxon>Biomphalaria</taxon>
    </lineage>
</organism>
<dbReference type="GO" id="GO:0005634">
    <property type="term" value="C:nucleus"/>
    <property type="evidence" value="ECO:0007669"/>
    <property type="project" value="UniProtKB-SubCell"/>
</dbReference>
<feature type="compositionally biased region" description="Basic and acidic residues" evidence="7">
    <location>
        <begin position="761"/>
        <end position="780"/>
    </location>
</feature>
<dbReference type="Pfam" id="PF13589">
    <property type="entry name" value="HATPase_c_3"/>
    <property type="match status" value="1"/>
</dbReference>
<dbReference type="Pfam" id="PF17942">
    <property type="entry name" value="Morc6_S5"/>
    <property type="match status" value="1"/>
</dbReference>
<gene>
    <name evidence="9" type="primary">106077673</name>
</gene>
<dbReference type="OrthoDB" id="757982at2759"/>
<proteinExistence type="predicted"/>
<feature type="compositionally biased region" description="Polar residues" evidence="7">
    <location>
        <begin position="672"/>
        <end position="702"/>
    </location>
</feature>
<dbReference type="KEGG" id="bgt:106077673"/>
<evidence type="ECO:0000256" key="7">
    <source>
        <dbReference type="SAM" id="MobiDB-lite"/>
    </source>
</evidence>
<comment type="subcellular location">
    <subcellularLocation>
        <location evidence="1">Nucleus</location>
    </subcellularLocation>
</comment>
<dbReference type="InterPro" id="IPR041006">
    <property type="entry name" value="Morc_S5"/>
</dbReference>
<dbReference type="GO" id="GO:0016887">
    <property type="term" value="F:ATP hydrolysis activity"/>
    <property type="evidence" value="ECO:0007669"/>
    <property type="project" value="InterPro"/>
</dbReference>
<evidence type="ECO:0000256" key="2">
    <source>
        <dbReference type="ARBA" id="ARBA00022723"/>
    </source>
</evidence>
<evidence type="ECO:0000256" key="3">
    <source>
        <dbReference type="ARBA" id="ARBA00022771"/>
    </source>
</evidence>
<dbReference type="VEuPathDB" id="VectorBase:BGLAX_035495"/>
<feature type="compositionally biased region" description="Polar residues" evidence="7">
    <location>
        <begin position="736"/>
        <end position="745"/>
    </location>
</feature>
<evidence type="ECO:0000259" key="8">
    <source>
        <dbReference type="PROSITE" id="PS51050"/>
    </source>
</evidence>
<feature type="region of interest" description="Disordered" evidence="7">
    <location>
        <begin position="461"/>
        <end position="616"/>
    </location>
</feature>
<reference evidence="9" key="1">
    <citation type="submission" date="2020-05" db="UniProtKB">
        <authorList>
            <consortium name="EnsemblMetazoa"/>
        </authorList>
    </citation>
    <scope>IDENTIFICATION</scope>
    <source>
        <strain evidence="9">BB02</strain>
    </source>
</reference>
<dbReference type="EnsemblMetazoa" id="BGLB031402-RB">
    <property type="protein sequence ID" value="BGLB031402-PB"/>
    <property type="gene ID" value="BGLB031402"/>
</dbReference>
<evidence type="ECO:0000313" key="10">
    <source>
        <dbReference type="Proteomes" id="UP000076420"/>
    </source>
</evidence>
<evidence type="ECO:0000256" key="1">
    <source>
        <dbReference type="ARBA" id="ARBA00004123"/>
    </source>
</evidence>
<feature type="compositionally biased region" description="Basic residues" evidence="7">
    <location>
        <begin position="553"/>
        <end position="563"/>
    </location>
</feature>
<evidence type="ECO:0000256" key="5">
    <source>
        <dbReference type="ARBA" id="ARBA00023054"/>
    </source>
</evidence>
<feature type="region of interest" description="Disordered" evidence="7">
    <location>
        <begin position="732"/>
        <end position="780"/>
    </location>
</feature>
<feature type="domain" description="CW-type" evidence="8">
    <location>
        <begin position="411"/>
        <end position="465"/>
    </location>
</feature>
<protein>
    <recommendedName>
        <fullName evidence="8">CW-type domain-containing protein</fullName>
    </recommendedName>
</protein>
<feature type="compositionally biased region" description="Polar residues" evidence="7">
    <location>
        <begin position="564"/>
        <end position="597"/>
    </location>
</feature>
<dbReference type="RefSeq" id="XP_013093862.2">
    <property type="nucleotide sequence ID" value="XM_013238408.2"/>
</dbReference>
<evidence type="ECO:0000256" key="4">
    <source>
        <dbReference type="ARBA" id="ARBA00022833"/>
    </source>
</evidence>
<feature type="region of interest" description="Disordered" evidence="7">
    <location>
        <begin position="668"/>
        <end position="707"/>
    </location>
</feature>
<dbReference type="InterPro" id="IPR036890">
    <property type="entry name" value="HATPase_C_sf"/>
</dbReference>
<keyword evidence="3" id="KW-0863">Zinc-finger</keyword>
<keyword evidence="5" id="KW-0175">Coiled coil</keyword>
<dbReference type="VEuPathDB" id="VectorBase:BGLB031402"/>
<dbReference type="InterPro" id="IPR045261">
    <property type="entry name" value="MORC_ATPase"/>
</dbReference>
<evidence type="ECO:0000256" key="6">
    <source>
        <dbReference type="ARBA" id="ARBA00023242"/>
    </source>
</evidence>
<dbReference type="PROSITE" id="PS51050">
    <property type="entry name" value="ZF_CW"/>
    <property type="match status" value="1"/>
</dbReference>
<dbReference type="InterPro" id="IPR011124">
    <property type="entry name" value="Znf_CW"/>
</dbReference>
<dbReference type="Proteomes" id="UP000076420">
    <property type="component" value="Unassembled WGS sequence"/>
</dbReference>
<dbReference type="SUPFAM" id="SSF55874">
    <property type="entry name" value="ATPase domain of HSP90 chaperone/DNA topoisomerase II/histidine kinase"/>
    <property type="match status" value="1"/>
</dbReference>
<dbReference type="Gene3D" id="3.30.40.100">
    <property type="match status" value="1"/>
</dbReference>
<keyword evidence="4" id="KW-0862">Zinc</keyword>
<dbReference type="GO" id="GO:0008270">
    <property type="term" value="F:zinc ion binding"/>
    <property type="evidence" value="ECO:0007669"/>
    <property type="project" value="UniProtKB-KW"/>
</dbReference>
<accession>A0A2C9LIR1</accession>
<keyword evidence="2" id="KW-0479">Metal-binding</keyword>
<evidence type="ECO:0000313" key="9">
    <source>
        <dbReference type="EnsemblMetazoa" id="BGLB031402-PB"/>
    </source>
</evidence>
<dbReference type="AlphaFoldDB" id="A0A2C9LIR1"/>
<dbReference type="PANTHER" id="PTHR23336:SF76">
    <property type="entry name" value="MORC S5 DOMAIN-CONTAINING PROTEIN"/>
    <property type="match status" value="1"/>
</dbReference>
<sequence length="829" mass="94308">MVVNFSKKPKQNMASSHNSEGILFSKISRKFLHSNSTSHVWAFGAFAELIDNAYDPDAQASQIQIDRRVIDEKTCLQFLDDGAGMNKEKLLEMLSFGYCEKDEFNDTDNHRPVGLYGNGFKSGSMRLGKDAIVFTRRRDTACIGLLSQTYLDDIKSDSVIVPILEYSASKDSLRRSRDVSENNVDAILRYSPFKSENELQEELNSLKEFTTGTKIIIYNLKKLQDGREELDFDSDRSDILCPVSYLRDTSDADSRPVQYIPNYKKSLREYCSILYLCPKMKIKIQNEWVKSRYISKTLHNTERQLYRPNWLEENRKSVMIILGQSCEIDSKENYGFLLYHKNRLIKPYLKIGCQKQANEKGVGIIGVAELDFLIPTHNKQDFVRDEHYNTVLNTLSSRLNTYLSDQNDVADVPLPDWTWAQCETCLKWRRLPKDIDPASLPKLWYCHMNQDVYYNRCFTEQEPEEETPRKSKRKKGSSQCGERENGTSSKKLFSSQPETFQENTEITVGGRNTRSKGKIAMPLEPPQPNHDDDDDAGEDVANGQESSSTVKIPNRKVAKRKLRNSATESITKMSNIQKKLSSSKGSSTNLCSSSNGKSPKRKIISADKNSEQTQSSKNIFVNGDDLQATGIIKKFTQRNIKSLQKSRNIETQSLNASQTVNTRSYVAKHGTNDTGFSETDSNTLDDSQGMTQNTGDDTGTETQEPEEHDVVVVDDDDDFDFNSLPFKCRPIIKSEPVTSEETSPKQPAETEEMERVAGSFEDSREEKSEDLTEVSRDSSHGEIKLTPFHYKVYRLLKHLAPSTEFGDTSEVEDIVNKLLENFENSENMN</sequence>